<feature type="compositionally biased region" description="Low complexity" evidence="4">
    <location>
        <begin position="431"/>
        <end position="442"/>
    </location>
</feature>
<dbReference type="SUPFAM" id="SSF53254">
    <property type="entry name" value="Phosphoglycerate mutase-like"/>
    <property type="match status" value="1"/>
</dbReference>
<evidence type="ECO:0000313" key="6">
    <source>
        <dbReference type="EMBL" id="KAG5486872.1"/>
    </source>
</evidence>
<feature type="region of interest" description="Disordered" evidence="4">
    <location>
        <begin position="196"/>
        <end position="216"/>
    </location>
</feature>
<feature type="site" description="Transition state stabilizer" evidence="3">
    <location>
        <position position="1248"/>
    </location>
</feature>
<dbReference type="Proteomes" id="UP000674143">
    <property type="component" value="Unassembled WGS sequence"/>
</dbReference>
<evidence type="ECO:0000256" key="1">
    <source>
        <dbReference type="ARBA" id="ARBA00022741"/>
    </source>
</evidence>
<organism evidence="6 7">
    <name type="scientific">Leishmania orientalis</name>
    <dbReference type="NCBI Taxonomy" id="2249476"/>
    <lineage>
        <taxon>Eukaryota</taxon>
        <taxon>Discoba</taxon>
        <taxon>Euglenozoa</taxon>
        <taxon>Kinetoplastea</taxon>
        <taxon>Metakinetoplastina</taxon>
        <taxon>Trypanosomatida</taxon>
        <taxon>Trypanosomatidae</taxon>
        <taxon>Leishmaniinae</taxon>
        <taxon>Leishmania</taxon>
    </lineage>
</organism>
<feature type="region of interest" description="Disordered" evidence="4">
    <location>
        <begin position="362"/>
        <end position="381"/>
    </location>
</feature>
<dbReference type="RefSeq" id="XP_067065666.1">
    <property type="nucleotide sequence ID" value="XM_067208261.1"/>
</dbReference>
<feature type="region of interest" description="Disordered" evidence="4">
    <location>
        <begin position="1000"/>
        <end position="1020"/>
    </location>
</feature>
<dbReference type="InterPro" id="IPR003094">
    <property type="entry name" value="6Pfruct_kin"/>
</dbReference>
<name>A0A836HIK2_9TRYP</name>
<dbReference type="InterPro" id="IPR027417">
    <property type="entry name" value="P-loop_NTPase"/>
</dbReference>
<dbReference type="SMART" id="SM00855">
    <property type="entry name" value="PGAM"/>
    <property type="match status" value="1"/>
</dbReference>
<feature type="compositionally biased region" description="Polar residues" evidence="4">
    <location>
        <begin position="365"/>
        <end position="377"/>
    </location>
</feature>
<dbReference type="GeneID" id="92362195"/>
<keyword evidence="1" id="KW-0547">Nucleotide-binding</keyword>
<evidence type="ECO:0000256" key="4">
    <source>
        <dbReference type="SAM" id="MobiDB-lite"/>
    </source>
</evidence>
<evidence type="ECO:0000256" key="2">
    <source>
        <dbReference type="ARBA" id="ARBA00022840"/>
    </source>
</evidence>
<evidence type="ECO:0000256" key="3">
    <source>
        <dbReference type="PIRSR" id="PIRSR613078-3"/>
    </source>
</evidence>
<dbReference type="PANTHER" id="PTHR10606">
    <property type="entry name" value="6-PHOSPHOFRUCTO-2-KINASE/FRUCTOSE-2,6-BISPHOSPHATASE"/>
    <property type="match status" value="1"/>
</dbReference>
<dbReference type="Gene3D" id="3.40.50.1240">
    <property type="entry name" value="Phosphoglycerate mutase-like"/>
    <property type="match status" value="1"/>
</dbReference>
<dbReference type="GO" id="GO:0003873">
    <property type="term" value="F:6-phosphofructo-2-kinase activity"/>
    <property type="evidence" value="ECO:0007669"/>
    <property type="project" value="InterPro"/>
</dbReference>
<accession>A0A836HIK2</accession>
<dbReference type="Gene3D" id="3.40.50.300">
    <property type="entry name" value="P-loop containing nucleotide triphosphate hydrolases"/>
    <property type="match status" value="2"/>
</dbReference>
<dbReference type="InterPro" id="IPR013079">
    <property type="entry name" value="6Phosfructo_kin"/>
</dbReference>
<evidence type="ECO:0000259" key="5">
    <source>
        <dbReference type="Pfam" id="PF01591"/>
    </source>
</evidence>
<dbReference type="KEGG" id="loi:92362195"/>
<dbReference type="GO" id="GO:0006003">
    <property type="term" value="P:fructose 2,6-bisphosphate metabolic process"/>
    <property type="evidence" value="ECO:0007669"/>
    <property type="project" value="InterPro"/>
</dbReference>
<dbReference type="GO" id="GO:0006000">
    <property type="term" value="P:fructose metabolic process"/>
    <property type="evidence" value="ECO:0007669"/>
    <property type="project" value="InterPro"/>
</dbReference>
<reference evidence="7" key="1">
    <citation type="journal article" date="2021" name="Microbiol. Resour. Announc.">
        <title>LGAAP: Leishmaniinae Genome Assembly and Annotation Pipeline.</title>
        <authorList>
            <person name="Almutairi H."/>
            <person name="Urbaniak M.D."/>
            <person name="Bates M.D."/>
            <person name="Jariyapan N."/>
            <person name="Kwakye-Nuako G."/>
            <person name="Thomaz-Soccol V."/>
            <person name="Al-Salem W.S."/>
            <person name="Dillon R.J."/>
            <person name="Bates P.A."/>
            <person name="Gatherer D."/>
        </authorList>
    </citation>
    <scope>NUCLEOTIDE SEQUENCE [LARGE SCALE GENOMIC DNA]</scope>
</reference>
<reference evidence="7" key="2">
    <citation type="journal article" date="2021" name="Sci. Data">
        <title>Chromosome-scale genome sequencing, assembly and annotation of six genomes from subfamily Leishmaniinae.</title>
        <authorList>
            <person name="Almutairi H."/>
            <person name="Urbaniak M.D."/>
            <person name="Bates M.D."/>
            <person name="Jariyapan N."/>
            <person name="Kwakye-Nuako G."/>
            <person name="Thomaz Soccol V."/>
            <person name="Al-Salem W.S."/>
            <person name="Dillon R.J."/>
            <person name="Bates P.A."/>
            <person name="Gatherer D."/>
        </authorList>
    </citation>
    <scope>NUCLEOTIDE SEQUENCE [LARGE SCALE GENOMIC DNA]</scope>
</reference>
<gene>
    <name evidence="6" type="ORF">LSCM4_06338</name>
</gene>
<feature type="region of interest" description="Disordered" evidence="4">
    <location>
        <begin position="559"/>
        <end position="602"/>
    </location>
</feature>
<dbReference type="PANTHER" id="PTHR10606:SF44">
    <property type="entry name" value="6-PHOSPHOFRUCTO 2-KINASE_FRUCTOSE 2,6-BISPHOSPHATASE LONG FORM"/>
    <property type="match status" value="1"/>
</dbReference>
<dbReference type="GO" id="GO:0004331">
    <property type="term" value="F:fructose-2,6-bisphosphate 2-phosphatase activity"/>
    <property type="evidence" value="ECO:0007669"/>
    <property type="project" value="TreeGrafter"/>
</dbReference>
<dbReference type="InterPro" id="IPR029033">
    <property type="entry name" value="His_PPase_superfam"/>
</dbReference>
<feature type="compositionally biased region" description="Low complexity" evidence="4">
    <location>
        <begin position="564"/>
        <end position="575"/>
    </location>
</feature>
<dbReference type="EMBL" id="JAFHLR010000007">
    <property type="protein sequence ID" value="KAG5486872.1"/>
    <property type="molecule type" value="Genomic_DNA"/>
</dbReference>
<dbReference type="CDD" id="cd07067">
    <property type="entry name" value="HP_PGM_like"/>
    <property type="match status" value="1"/>
</dbReference>
<protein>
    <recommendedName>
        <fullName evidence="5">6-phosphofructo-2-kinase domain-containing protein</fullName>
    </recommendedName>
</protein>
<proteinExistence type="predicted"/>
<dbReference type="SMR" id="A0A836HIK2"/>
<feature type="region of interest" description="Disordered" evidence="4">
    <location>
        <begin position="416"/>
        <end position="452"/>
    </location>
</feature>
<feature type="domain" description="6-phosphofructo-2-kinase" evidence="5">
    <location>
        <begin position="497"/>
        <end position="540"/>
    </location>
</feature>
<dbReference type="InterPro" id="IPR013078">
    <property type="entry name" value="His_Pase_superF_clade-1"/>
</dbReference>
<keyword evidence="2" id="KW-0067">ATP-binding</keyword>
<comment type="caution">
    <text evidence="6">The sequence shown here is derived from an EMBL/GenBank/DDBJ whole genome shotgun (WGS) entry which is preliminary data.</text>
</comment>
<sequence>MEPNTVVTTPPPPPPGADAAAFNKDAMATVTRHANVQRSCDGANAVPRVSASGERIVAPVRSPCCCPLTAAVPATRASSATSHVNAAVPQDVPCPAESSAVEAEQLFYSFSHANKEPPGVGIATTAMVRHGGLRCCSRQLQHRPVTDPHADTVAAEDSTPCPHQVRHHHHYHCHRARHGSHRSHLEGAVKAVTATDTAPTAFPSISDRSPRASSRDLPLIQHTGTSEGSFHGDCSYFPSNTGSHTTRDCDNLPAHCSAETSLTTSQTSVSAINTGNHTLLSQVPSCIDREATVERIVGHRPRPYHRWRWCKAEDYQALHALNAHNSVYQPPPTTAVRPAEMEAVTKDVTAAHSYTAFQGLPAASLTPSPADTSSGVSPGSGKASFELPLSAAPSGASSSTVPRVVSLLDAGASASSAGRCATADDSPPKGTTAATSSTNSPSRLQHLPSAGGAKLRRVSFSPAANEMPFELMSRLSVYTIPTSQQGPAYFKTAVEDGTKTLVIFMMGLPARGKTFLAQKICRLLGWHGSRAKVQNIQVAWRRVLLDWEATHPTLVERSASPEVQGAQEAGAPAGEMNVVEEMPGDGRGASPGVSKHTMTAGGSATDASMLTAATAAPAAAPVHSDVPPSSRLVDSHSTQYGAMRAVCDFVTGPLNVSLRRVVTTSMSGGSASASTSGDAATRATVTAVATASAAATAGYSCGCSCSLSDTGVASGRLSSASTSIVCRDRSATSVCPSMLAHTTASLEDSATISAPTAACAAFLAETRFLASPVADVITSSPCSVSTRHSPTAATSAEIISNGGVPSLEASAGMAPLPASGANDSKKREVLRTRHFRELIEQPTSVARRLYRYVLQSFADDCRLYFQYGGEVVVVNDDFITEELRQEAEKLFRPLAAQFFYIEVIRDAEEDPLDFVQCKIRDPIEYPIGDIDPASAADDFHERLRFLESVYETLEGAPKAKKSSREASTAFAAAAAGASAASANVHSAKTPVENDTALVSLSTTSPRSQHRPPSPPPPSMVARSYVKIINANTIETRGISGYLASRIISYVMNLSQVKIQHPIYFVRHGESFYDVEDRIGGNPSLTEHGLQDAVALLEFLGSLKRHLEHVDHVQRAHQPKQQLLRSEAVGDNAGGGAAAAPSSSGTANTLEIWTSQLQRAIQTAELSEHMLDIRTLRWSSLNEIHAGVCEDMTYAEVRERYPLIDYFRKRNKFSFRYPEGESYQDLVARLEPVIMELENADKVVVVVAHQAVLRCLLAYFGSTSAESTIGVRVPRRTIWRCTYDSKGIASLDELRLDGGEAEVHAPKGKGFADGVDSDHYEYLRVMAEGAFSTPALFSPATE</sequence>
<dbReference type="Pfam" id="PF01591">
    <property type="entry name" value="6PF2K"/>
    <property type="match status" value="1"/>
</dbReference>
<evidence type="ECO:0000313" key="7">
    <source>
        <dbReference type="Proteomes" id="UP000674143"/>
    </source>
</evidence>
<keyword evidence="7" id="KW-1185">Reference proteome</keyword>
<dbReference type="GO" id="GO:0005829">
    <property type="term" value="C:cytosol"/>
    <property type="evidence" value="ECO:0007669"/>
    <property type="project" value="TreeGrafter"/>
</dbReference>
<dbReference type="GO" id="GO:0005524">
    <property type="term" value="F:ATP binding"/>
    <property type="evidence" value="ECO:0007669"/>
    <property type="project" value="UniProtKB-KW"/>
</dbReference>
<dbReference type="Pfam" id="PF00300">
    <property type="entry name" value="His_Phos_1"/>
    <property type="match status" value="1"/>
</dbReference>